<proteinExistence type="predicted"/>
<accession>A0ABV2XCS4</accession>
<keyword evidence="3" id="KW-1185">Reference proteome</keyword>
<protein>
    <submittedName>
        <fullName evidence="2">Uncharacterized protein</fullName>
    </submittedName>
</protein>
<evidence type="ECO:0000256" key="1">
    <source>
        <dbReference type="SAM" id="MobiDB-lite"/>
    </source>
</evidence>
<evidence type="ECO:0000313" key="3">
    <source>
        <dbReference type="Proteomes" id="UP001550535"/>
    </source>
</evidence>
<dbReference type="RefSeq" id="WP_357991914.1">
    <property type="nucleotide sequence ID" value="NZ_JBEYBR010000042.1"/>
</dbReference>
<dbReference type="Proteomes" id="UP001550535">
    <property type="component" value="Unassembled WGS sequence"/>
</dbReference>
<feature type="region of interest" description="Disordered" evidence="1">
    <location>
        <begin position="47"/>
        <end position="81"/>
    </location>
</feature>
<evidence type="ECO:0000313" key="2">
    <source>
        <dbReference type="EMBL" id="MEU2123596.1"/>
    </source>
</evidence>
<name>A0ABV2XCS4_9NOCA</name>
<reference evidence="2 3" key="1">
    <citation type="submission" date="2024-06" db="EMBL/GenBank/DDBJ databases">
        <title>The Natural Products Discovery Center: Release of the First 8490 Sequenced Strains for Exploring Actinobacteria Biosynthetic Diversity.</title>
        <authorList>
            <person name="Kalkreuter E."/>
            <person name="Kautsar S.A."/>
            <person name="Yang D."/>
            <person name="Bader C.D."/>
            <person name="Teijaro C.N."/>
            <person name="Fluegel L."/>
            <person name="Davis C.M."/>
            <person name="Simpson J.R."/>
            <person name="Lauterbach L."/>
            <person name="Steele A.D."/>
            <person name="Gui C."/>
            <person name="Meng S."/>
            <person name="Li G."/>
            <person name="Viehrig K."/>
            <person name="Ye F."/>
            <person name="Su P."/>
            <person name="Kiefer A.F."/>
            <person name="Nichols A."/>
            <person name="Cepeda A.J."/>
            <person name="Yan W."/>
            <person name="Fan B."/>
            <person name="Jiang Y."/>
            <person name="Adhikari A."/>
            <person name="Zheng C.-J."/>
            <person name="Schuster L."/>
            <person name="Cowan T.M."/>
            <person name="Smanski M.J."/>
            <person name="Chevrette M.G."/>
            <person name="De Carvalho L.P.S."/>
            <person name="Shen B."/>
        </authorList>
    </citation>
    <scope>NUCLEOTIDE SEQUENCE [LARGE SCALE GENOMIC DNA]</scope>
    <source>
        <strain evidence="2 3">NPDC019434</strain>
    </source>
</reference>
<sequence>MRNSVLSDGSRDRRLGDVPQGLMRRRVVNRRRSGTAARAAETASIVDQVAGKQSSPANSRNCLDPSISMVMPGPHPRMDTETIDDDAVEGLRFVRI</sequence>
<comment type="caution">
    <text evidence="2">The sequence shown here is derived from an EMBL/GenBank/DDBJ whole genome shotgun (WGS) entry which is preliminary data.</text>
</comment>
<feature type="compositionally biased region" description="Polar residues" evidence="1">
    <location>
        <begin position="51"/>
        <end position="61"/>
    </location>
</feature>
<feature type="region of interest" description="Disordered" evidence="1">
    <location>
        <begin position="1"/>
        <end position="20"/>
    </location>
</feature>
<dbReference type="EMBL" id="JBEYBR010000042">
    <property type="protein sequence ID" value="MEU2123596.1"/>
    <property type="molecule type" value="Genomic_DNA"/>
</dbReference>
<gene>
    <name evidence="2" type="ORF">ABZ507_17430</name>
</gene>
<organism evidence="2 3">
    <name type="scientific">Nocardia niwae</name>
    <dbReference type="NCBI Taxonomy" id="626084"/>
    <lineage>
        <taxon>Bacteria</taxon>
        <taxon>Bacillati</taxon>
        <taxon>Actinomycetota</taxon>
        <taxon>Actinomycetes</taxon>
        <taxon>Mycobacteriales</taxon>
        <taxon>Nocardiaceae</taxon>
        <taxon>Nocardia</taxon>
    </lineage>
</organism>